<evidence type="ECO:0000313" key="1">
    <source>
        <dbReference type="EMBL" id="AIK22033.1"/>
    </source>
</evidence>
<organism evidence="1">
    <name type="scientific">Streptococcus anginosus</name>
    <dbReference type="NCBI Taxonomy" id="1328"/>
    <lineage>
        <taxon>Bacteria</taxon>
        <taxon>Bacillati</taxon>
        <taxon>Bacillota</taxon>
        <taxon>Bacilli</taxon>
        <taxon>Lactobacillales</taxon>
        <taxon>Streptococcaceae</taxon>
        <taxon>Streptococcus</taxon>
        <taxon>Streptococcus anginosus group</taxon>
    </lineage>
</organism>
<name>A0A096XUB5_STRAP</name>
<dbReference type="GeneID" id="98840991"/>
<dbReference type="RefSeq" id="WP_021418918.1">
    <property type="nucleotide sequence ID" value="NZ_CP007573.1"/>
</dbReference>
<accession>A0A096XUB5</accession>
<dbReference type="EMBL" id="KF686317">
    <property type="protein sequence ID" value="AIK22033.1"/>
    <property type="molecule type" value="Genomic_DNA"/>
</dbReference>
<dbReference type="AlphaFoldDB" id="A0A096XUB5"/>
<reference evidence="1" key="1">
    <citation type="submission" date="2013-09" db="EMBL/GenBank/DDBJ databases">
        <title>Emergence of vanG-mediated vancomycin-resistant Streptococcus agalactiae and Streptococcus anginosus.</title>
        <authorList>
            <person name="Beall B."/>
            <person name="Sammons S."/>
            <person name="Frace M."/>
            <person name="Knipe K."/>
            <person name="Srinivasan V."/>
        </authorList>
    </citation>
    <scope>NUCLEOTIDE SEQUENCE</scope>
    <source>
        <strain evidence="1">2182</strain>
    </source>
</reference>
<protein>
    <submittedName>
        <fullName evidence="1">Uncharacterized protein</fullName>
    </submittedName>
</protein>
<sequence length="50" mass="5772">MGNENYIQNSELQNEQMKDESEVFNSFINVMVQIVEKYGKTVLQELDCAA</sequence>
<proteinExistence type="predicted"/>